<feature type="non-terminal residue" evidence="1">
    <location>
        <position position="138"/>
    </location>
</feature>
<comment type="caution">
    <text evidence="1">The sequence shown here is derived from an EMBL/GenBank/DDBJ whole genome shotgun (WGS) entry which is preliminary data.</text>
</comment>
<protein>
    <submittedName>
        <fullName evidence="1">Uncharacterized protein</fullName>
    </submittedName>
</protein>
<reference evidence="1" key="1">
    <citation type="journal article" date="2014" name="Front. Microbiol.">
        <title>High frequency of phylogenetically diverse reductive dehalogenase-homologous genes in deep subseafloor sedimentary metagenomes.</title>
        <authorList>
            <person name="Kawai M."/>
            <person name="Futagami T."/>
            <person name="Toyoda A."/>
            <person name="Takaki Y."/>
            <person name="Nishi S."/>
            <person name="Hori S."/>
            <person name="Arai W."/>
            <person name="Tsubouchi T."/>
            <person name="Morono Y."/>
            <person name="Uchiyama I."/>
            <person name="Ito T."/>
            <person name="Fujiyama A."/>
            <person name="Inagaki F."/>
            <person name="Takami H."/>
        </authorList>
    </citation>
    <scope>NUCLEOTIDE SEQUENCE</scope>
    <source>
        <strain evidence="1">Expedition CK06-06</strain>
    </source>
</reference>
<dbReference type="EMBL" id="BARS01005563">
    <property type="protein sequence ID" value="GAF75333.1"/>
    <property type="molecule type" value="Genomic_DNA"/>
</dbReference>
<accession>X0S2L6</accession>
<evidence type="ECO:0000313" key="1">
    <source>
        <dbReference type="EMBL" id="GAF75333.1"/>
    </source>
</evidence>
<organism evidence="1">
    <name type="scientific">marine sediment metagenome</name>
    <dbReference type="NCBI Taxonomy" id="412755"/>
    <lineage>
        <taxon>unclassified sequences</taxon>
        <taxon>metagenomes</taxon>
        <taxon>ecological metagenomes</taxon>
    </lineage>
</organism>
<dbReference type="AlphaFoldDB" id="X0S2L6"/>
<sequence length="138" mass="15779">MSRQFQRKIRVTIQSESEGINQFVINPDLTTQPFEDLKVVFNGVRTRTKERDSGSIEIYNLSKSQRDRISEISKSKPEVVLEAGYMETEVEKAMLADIDKPVHERIGTEWRTTLTLSDGGRALRGSRFKKSYKGLVPT</sequence>
<name>X0S2L6_9ZZZZ</name>
<gene>
    <name evidence="1" type="ORF">S01H1_10919</name>
</gene>
<proteinExistence type="predicted"/>